<feature type="region of interest" description="Disordered" evidence="5">
    <location>
        <begin position="370"/>
        <end position="390"/>
    </location>
</feature>
<evidence type="ECO:0000256" key="3">
    <source>
        <dbReference type="ARBA" id="ARBA00023242"/>
    </source>
</evidence>
<dbReference type="Proteomes" id="UP000824890">
    <property type="component" value="Unassembled WGS sequence"/>
</dbReference>
<reference evidence="6 7" key="1">
    <citation type="submission" date="2021-05" db="EMBL/GenBank/DDBJ databases">
        <title>Genome Assembly of Synthetic Allotetraploid Brassica napus Reveals Homoeologous Exchanges between Subgenomes.</title>
        <authorList>
            <person name="Davis J.T."/>
        </authorList>
    </citation>
    <scope>NUCLEOTIDE SEQUENCE [LARGE SCALE GENOMIC DNA]</scope>
    <source>
        <strain evidence="7">cv. Da-Ae</strain>
        <tissue evidence="6">Seedling</tissue>
    </source>
</reference>
<feature type="region of interest" description="Disordered" evidence="5">
    <location>
        <begin position="1"/>
        <end position="21"/>
    </location>
</feature>
<protein>
    <submittedName>
        <fullName evidence="6">Uncharacterized protein</fullName>
    </submittedName>
</protein>
<dbReference type="InterPro" id="IPR003822">
    <property type="entry name" value="PAH"/>
</dbReference>
<keyword evidence="3 4" id="KW-0539">Nucleus</keyword>
<comment type="subcellular location">
    <subcellularLocation>
        <location evidence="1 4">Nucleus</location>
    </subcellularLocation>
</comment>
<sequence length="465" mass="54105">MPSKPSTNFKVQTMAGEGSKQNATRDDAYAYLRTVKKKIQNDREKYNDFLAIMNNFNAGRIDRNGCIEEVKELFKGHRDLISGFNVFLPGSLEIADWYNLEGRVQPKNQMFSYAKQYIDNVKEALKDEPEKYQVFVDMLKYFTNHRRYDEATILATVDELLKDHPNLRLDFNNFLSPEAESIIIPPEAKSIIPPTAERTITPEAKSIIPPTAESIIARPEAERTIPPKAEETITPEAEETIIPKAEKTITPEAERTITNEAERTIITPDANKQLSKYQTMVDRRVSRELTLDDDAHPYIASVKKAFCDEPGKYKEFLQILHAYSHLGKDVPSTTARMRELMKEHKKLFRRFRVFLPDHAKTTIILKVKSTIPPPQAEHHGTAQSNSKKRKRVEFDDTSFVDKLKIRFRSLDTHVVESFRKTMKKYEEGKKSKRKVYNKVLNLLYYHEDLTEDFTRYFKRQKYQLE</sequence>
<dbReference type="PANTHER" id="PTHR12346:SF0">
    <property type="entry name" value="SIN3A, ISOFORM G"/>
    <property type="match status" value="1"/>
</dbReference>
<evidence type="ECO:0000313" key="7">
    <source>
        <dbReference type="Proteomes" id="UP000824890"/>
    </source>
</evidence>
<dbReference type="PROSITE" id="PS51477">
    <property type="entry name" value="PAH"/>
    <property type="match status" value="4"/>
</dbReference>
<proteinExistence type="predicted"/>
<accession>A0ABQ7ZE61</accession>
<dbReference type="EMBL" id="JAGKQM010000015">
    <property type="protein sequence ID" value="KAH0878409.1"/>
    <property type="molecule type" value="Genomic_DNA"/>
</dbReference>
<evidence type="ECO:0000256" key="1">
    <source>
        <dbReference type="ARBA" id="ARBA00004123"/>
    </source>
</evidence>
<dbReference type="SUPFAM" id="SSF47762">
    <property type="entry name" value="PAH2 domain"/>
    <property type="match status" value="4"/>
</dbReference>
<comment type="caution">
    <text evidence="6">The sequence shown here is derived from an EMBL/GenBank/DDBJ whole genome shotgun (WGS) entry which is preliminary data.</text>
</comment>
<name>A0ABQ7ZE61_BRANA</name>
<keyword evidence="7" id="KW-1185">Reference proteome</keyword>
<dbReference type="Pfam" id="PF02671">
    <property type="entry name" value="PAH"/>
    <property type="match status" value="4"/>
</dbReference>
<gene>
    <name evidence="6" type="ORF">HID58_065803</name>
</gene>
<keyword evidence="2" id="KW-0678">Repressor</keyword>
<dbReference type="InterPro" id="IPR039774">
    <property type="entry name" value="Sin3-like"/>
</dbReference>
<organism evidence="6 7">
    <name type="scientific">Brassica napus</name>
    <name type="common">Rape</name>
    <dbReference type="NCBI Taxonomy" id="3708"/>
    <lineage>
        <taxon>Eukaryota</taxon>
        <taxon>Viridiplantae</taxon>
        <taxon>Streptophyta</taxon>
        <taxon>Embryophyta</taxon>
        <taxon>Tracheophyta</taxon>
        <taxon>Spermatophyta</taxon>
        <taxon>Magnoliopsida</taxon>
        <taxon>eudicotyledons</taxon>
        <taxon>Gunneridae</taxon>
        <taxon>Pentapetalae</taxon>
        <taxon>rosids</taxon>
        <taxon>malvids</taxon>
        <taxon>Brassicales</taxon>
        <taxon>Brassicaceae</taxon>
        <taxon>Brassiceae</taxon>
        <taxon>Brassica</taxon>
    </lineage>
</organism>
<evidence type="ECO:0000256" key="4">
    <source>
        <dbReference type="PROSITE-ProRule" id="PRU00810"/>
    </source>
</evidence>
<dbReference type="PANTHER" id="PTHR12346">
    <property type="entry name" value="SIN3B-RELATED"/>
    <property type="match status" value="1"/>
</dbReference>
<evidence type="ECO:0000256" key="2">
    <source>
        <dbReference type="ARBA" id="ARBA00022491"/>
    </source>
</evidence>
<evidence type="ECO:0000256" key="5">
    <source>
        <dbReference type="SAM" id="MobiDB-lite"/>
    </source>
</evidence>
<dbReference type="Gene3D" id="1.20.1160.11">
    <property type="entry name" value="Paired amphipathic helix"/>
    <property type="match status" value="4"/>
</dbReference>
<feature type="compositionally biased region" description="Polar residues" evidence="5">
    <location>
        <begin position="1"/>
        <end position="11"/>
    </location>
</feature>
<evidence type="ECO:0000313" key="6">
    <source>
        <dbReference type="EMBL" id="KAH0878409.1"/>
    </source>
</evidence>
<dbReference type="InterPro" id="IPR036600">
    <property type="entry name" value="PAH_sf"/>
</dbReference>